<dbReference type="PANTHER" id="PTHR24320:SF148">
    <property type="entry name" value="NAD(P)-BINDING ROSSMANN-FOLD SUPERFAMILY PROTEIN"/>
    <property type="match status" value="1"/>
</dbReference>
<comment type="similarity">
    <text evidence="1 3">Belongs to the short-chain dehydrogenases/reductases (SDR) family.</text>
</comment>
<dbReference type="Proteomes" id="UP001295423">
    <property type="component" value="Unassembled WGS sequence"/>
</dbReference>
<dbReference type="InterPro" id="IPR036291">
    <property type="entry name" value="NAD(P)-bd_dom_sf"/>
</dbReference>
<evidence type="ECO:0000256" key="1">
    <source>
        <dbReference type="ARBA" id="ARBA00006484"/>
    </source>
</evidence>
<evidence type="ECO:0000313" key="5">
    <source>
        <dbReference type="EMBL" id="CAJ1939127.1"/>
    </source>
</evidence>
<accession>A0AAD2FHC0</accession>
<keyword evidence="6" id="KW-1185">Reference proteome</keyword>
<proteinExistence type="inferred from homology"/>
<dbReference type="SUPFAM" id="SSF51735">
    <property type="entry name" value="NAD(P)-binding Rossmann-fold domains"/>
    <property type="match status" value="1"/>
</dbReference>
<organism evidence="5 6">
    <name type="scientific">Cylindrotheca closterium</name>
    <dbReference type="NCBI Taxonomy" id="2856"/>
    <lineage>
        <taxon>Eukaryota</taxon>
        <taxon>Sar</taxon>
        <taxon>Stramenopiles</taxon>
        <taxon>Ochrophyta</taxon>
        <taxon>Bacillariophyta</taxon>
        <taxon>Bacillariophyceae</taxon>
        <taxon>Bacillariophycidae</taxon>
        <taxon>Bacillariales</taxon>
        <taxon>Bacillariaceae</taxon>
        <taxon>Cylindrotheca</taxon>
    </lineage>
</organism>
<dbReference type="InterPro" id="IPR002347">
    <property type="entry name" value="SDR_fam"/>
</dbReference>
<keyword evidence="4" id="KW-0732">Signal</keyword>
<dbReference type="PRINTS" id="PR00081">
    <property type="entry name" value="GDHRDH"/>
</dbReference>
<protein>
    <recommendedName>
        <fullName evidence="7">Protochlorophyllide reductase</fullName>
    </recommendedName>
</protein>
<keyword evidence="2" id="KW-0560">Oxidoreductase</keyword>
<name>A0AAD2FHC0_9STRA</name>
<dbReference type="GO" id="GO:0016491">
    <property type="term" value="F:oxidoreductase activity"/>
    <property type="evidence" value="ECO:0007669"/>
    <property type="project" value="UniProtKB-KW"/>
</dbReference>
<sequence length="299" mass="32489">MKILPLLVASTLLFSLLDMSSALARTILITGATDGIGQHTAKKLAADGNILLVHGRRPNVGADLVQDLKTRGAKEVYYFNADLSDLDQVHVLAKEVSETTEAIDVLINNAGVFDPTPAHSVQGYDMTWAVNVMTPFLLTRKLLPLVANSKDDCPRIITTSSISQSSSLPPLEELFETNEIAKSGHRAYSDSKLGDLMFTVQLAKILMKSADEKYQKIKCLTMDPGTVNTKMLLAGWGACGIDVRDANNTYKLATEYGAKQESGTYHFGGRGSSDAKSDDKLNSLWKALETHTGCTYDDI</sequence>
<dbReference type="PANTHER" id="PTHR24320">
    <property type="entry name" value="RETINOL DEHYDROGENASE"/>
    <property type="match status" value="1"/>
</dbReference>
<evidence type="ECO:0000256" key="3">
    <source>
        <dbReference type="RuleBase" id="RU000363"/>
    </source>
</evidence>
<gene>
    <name evidence="5" type="ORF">CYCCA115_LOCUS6441</name>
</gene>
<comment type="caution">
    <text evidence="5">The sequence shown here is derived from an EMBL/GenBank/DDBJ whole genome shotgun (WGS) entry which is preliminary data.</text>
</comment>
<feature type="signal peptide" evidence="4">
    <location>
        <begin position="1"/>
        <end position="24"/>
    </location>
</feature>
<feature type="chain" id="PRO_5042175888" description="Protochlorophyllide reductase" evidence="4">
    <location>
        <begin position="25"/>
        <end position="299"/>
    </location>
</feature>
<dbReference type="Gene3D" id="3.40.50.720">
    <property type="entry name" value="NAD(P)-binding Rossmann-like Domain"/>
    <property type="match status" value="1"/>
</dbReference>
<dbReference type="AlphaFoldDB" id="A0AAD2FHC0"/>
<evidence type="ECO:0000256" key="4">
    <source>
        <dbReference type="SAM" id="SignalP"/>
    </source>
</evidence>
<evidence type="ECO:0000256" key="2">
    <source>
        <dbReference type="ARBA" id="ARBA00023002"/>
    </source>
</evidence>
<evidence type="ECO:0000313" key="6">
    <source>
        <dbReference type="Proteomes" id="UP001295423"/>
    </source>
</evidence>
<dbReference type="EMBL" id="CAKOGP040000779">
    <property type="protein sequence ID" value="CAJ1939127.1"/>
    <property type="molecule type" value="Genomic_DNA"/>
</dbReference>
<dbReference type="Pfam" id="PF00106">
    <property type="entry name" value="adh_short"/>
    <property type="match status" value="1"/>
</dbReference>
<dbReference type="PRINTS" id="PR00080">
    <property type="entry name" value="SDRFAMILY"/>
</dbReference>
<reference evidence="5" key="1">
    <citation type="submission" date="2023-08" db="EMBL/GenBank/DDBJ databases">
        <authorList>
            <person name="Audoor S."/>
            <person name="Bilcke G."/>
        </authorList>
    </citation>
    <scope>NUCLEOTIDE SEQUENCE</scope>
</reference>
<evidence type="ECO:0008006" key="7">
    <source>
        <dbReference type="Google" id="ProtNLM"/>
    </source>
</evidence>